<comment type="catalytic activity">
    <reaction evidence="3">
        <text>D-mannitol 1-phosphate + NAD(+) = beta-D-fructose 6-phosphate + NADH + H(+)</text>
        <dbReference type="Rhea" id="RHEA:19661"/>
        <dbReference type="ChEBI" id="CHEBI:15378"/>
        <dbReference type="ChEBI" id="CHEBI:57540"/>
        <dbReference type="ChEBI" id="CHEBI:57634"/>
        <dbReference type="ChEBI" id="CHEBI:57945"/>
        <dbReference type="ChEBI" id="CHEBI:61381"/>
        <dbReference type="EC" id="1.1.1.17"/>
    </reaction>
</comment>
<protein>
    <submittedName>
        <fullName evidence="6">Tagaturonate reductase</fullName>
    </submittedName>
</protein>
<dbReference type="Pfam" id="PF08125">
    <property type="entry name" value="Mannitol_dh_C"/>
    <property type="match status" value="1"/>
</dbReference>
<dbReference type="GO" id="GO:0005829">
    <property type="term" value="C:cytosol"/>
    <property type="evidence" value="ECO:0007669"/>
    <property type="project" value="TreeGrafter"/>
</dbReference>
<name>A0A9D1AG82_9FIRM</name>
<dbReference type="EMBL" id="DVHB01000075">
    <property type="protein sequence ID" value="HIR39612.1"/>
    <property type="molecule type" value="Genomic_DNA"/>
</dbReference>
<evidence type="ECO:0000259" key="4">
    <source>
        <dbReference type="Pfam" id="PF01232"/>
    </source>
</evidence>
<dbReference type="SUPFAM" id="SSF51735">
    <property type="entry name" value="NAD(P)-binding Rossmann-fold domains"/>
    <property type="match status" value="1"/>
</dbReference>
<proteinExistence type="predicted"/>
<dbReference type="InterPro" id="IPR008927">
    <property type="entry name" value="6-PGluconate_DH-like_C_sf"/>
</dbReference>
<dbReference type="Gene3D" id="3.40.50.720">
    <property type="entry name" value="NAD(P)-binding Rossmann-like Domain"/>
    <property type="match status" value="1"/>
</dbReference>
<dbReference type="SUPFAM" id="SSF48179">
    <property type="entry name" value="6-phosphogluconate dehydrogenase C-terminal domain-like"/>
    <property type="match status" value="1"/>
</dbReference>
<dbReference type="GO" id="GO:0008926">
    <property type="term" value="F:mannitol-1-phosphate 5-dehydrogenase activity"/>
    <property type="evidence" value="ECO:0007669"/>
    <property type="project" value="UniProtKB-EC"/>
</dbReference>
<dbReference type="InterPro" id="IPR013328">
    <property type="entry name" value="6PGD_dom2"/>
</dbReference>
<feature type="domain" description="Mannitol dehydrogenase C-terminal" evidence="5">
    <location>
        <begin position="272"/>
        <end position="467"/>
    </location>
</feature>
<sequence length="482" mass="54688">MEQLNKKIHSKPERKIKIMQFGEGNFLRAFVEWILQDLNDKGAISADVVVVQPMPLGRVKDIAAQDGLYTLRLEGIDKGERVKKSEIIDVIGDCVNPFTDYEKFLRYGESEDLQIIISNTTEAGIALDTTDTDFTVCPKSFPGKLLALLKRRYDKFGGAADKGLAIVPCELIDNNGDELYRVLTELAKVNNMDEKFIEWMQTANHFTSTLVDRIVPGYPKAEIPAIREETGYIDNNVVKGEIFHLWVLKKEPFVQKVLPADSTGLNVIFADDIKPYKQRKVKILNGSHTALVPVAYLCGIDTVGESMADPTIGKYVRDFIFGEVNPTIDLPQDQMTAFANSVIERYQNPFIRHELMSIALNSTTKFKTRLLPTLLDYVRIFGKLPEHLIFSFAAIIEFHKGKRGDQDIALKDDPSYLAFWHRLWAEFDGDYLAMAKKVLAWEEAWDMDMNTIHPEIAEKVASRLEDIDKNGMRDAVERFVNG</sequence>
<keyword evidence="2" id="KW-0520">NAD</keyword>
<evidence type="ECO:0000259" key="5">
    <source>
        <dbReference type="Pfam" id="PF08125"/>
    </source>
</evidence>
<dbReference type="InterPro" id="IPR013131">
    <property type="entry name" value="Mannitol_DH_N"/>
</dbReference>
<dbReference type="PANTHER" id="PTHR30524:SF0">
    <property type="entry name" value="ALTRONATE OXIDOREDUCTASE-RELATED"/>
    <property type="match status" value="1"/>
</dbReference>
<dbReference type="AlphaFoldDB" id="A0A9D1AG82"/>
<dbReference type="NCBIfam" id="NF002969">
    <property type="entry name" value="PRK03643.1"/>
    <property type="match status" value="1"/>
</dbReference>
<dbReference type="InterPro" id="IPR013118">
    <property type="entry name" value="Mannitol_DH_C"/>
</dbReference>
<dbReference type="Proteomes" id="UP000824179">
    <property type="component" value="Unassembled WGS sequence"/>
</dbReference>
<organism evidence="6 7">
    <name type="scientific">Candidatus Coproplasma stercoripullorum</name>
    <dbReference type="NCBI Taxonomy" id="2840751"/>
    <lineage>
        <taxon>Bacteria</taxon>
        <taxon>Bacillati</taxon>
        <taxon>Bacillota</taxon>
        <taxon>Clostridia</taxon>
        <taxon>Eubacteriales</taxon>
        <taxon>Candidatus Coproplasma</taxon>
    </lineage>
</organism>
<evidence type="ECO:0000256" key="1">
    <source>
        <dbReference type="ARBA" id="ARBA00023002"/>
    </source>
</evidence>
<dbReference type="PANTHER" id="PTHR30524">
    <property type="entry name" value="MANNITOL-1-PHOSPHATE 5-DEHYDROGENASE"/>
    <property type="match status" value="1"/>
</dbReference>
<keyword evidence="1" id="KW-0560">Oxidoreductase</keyword>
<dbReference type="Gene3D" id="1.10.1040.10">
    <property type="entry name" value="N-(1-d-carboxylethyl)-l-norvaline Dehydrogenase, domain 2"/>
    <property type="match status" value="1"/>
</dbReference>
<dbReference type="GO" id="GO:0019592">
    <property type="term" value="P:mannitol catabolic process"/>
    <property type="evidence" value="ECO:0007669"/>
    <property type="project" value="TreeGrafter"/>
</dbReference>
<comment type="caution">
    <text evidence="6">The sequence shown here is derived from an EMBL/GenBank/DDBJ whole genome shotgun (WGS) entry which is preliminary data.</text>
</comment>
<evidence type="ECO:0000313" key="7">
    <source>
        <dbReference type="Proteomes" id="UP000824179"/>
    </source>
</evidence>
<evidence type="ECO:0000313" key="6">
    <source>
        <dbReference type="EMBL" id="HIR39612.1"/>
    </source>
</evidence>
<reference evidence="6" key="1">
    <citation type="submission" date="2020-10" db="EMBL/GenBank/DDBJ databases">
        <authorList>
            <person name="Gilroy R."/>
        </authorList>
    </citation>
    <scope>NUCLEOTIDE SEQUENCE</scope>
    <source>
        <strain evidence="6">ChiW25-3613</strain>
    </source>
</reference>
<evidence type="ECO:0000256" key="2">
    <source>
        <dbReference type="ARBA" id="ARBA00023027"/>
    </source>
</evidence>
<feature type="domain" description="Mannitol dehydrogenase N-terminal" evidence="4">
    <location>
        <begin position="17"/>
        <end position="257"/>
    </location>
</feature>
<dbReference type="Pfam" id="PF01232">
    <property type="entry name" value="Mannitol_dh"/>
    <property type="match status" value="1"/>
</dbReference>
<evidence type="ECO:0000256" key="3">
    <source>
        <dbReference type="ARBA" id="ARBA00048615"/>
    </source>
</evidence>
<dbReference type="InterPro" id="IPR036291">
    <property type="entry name" value="NAD(P)-bd_dom_sf"/>
</dbReference>
<accession>A0A9D1AG82</accession>
<gene>
    <name evidence="6" type="ORF">IAB90_04425</name>
</gene>
<reference evidence="6" key="2">
    <citation type="journal article" date="2021" name="PeerJ">
        <title>Extensive microbial diversity within the chicken gut microbiome revealed by metagenomics and culture.</title>
        <authorList>
            <person name="Gilroy R."/>
            <person name="Ravi A."/>
            <person name="Getino M."/>
            <person name="Pursley I."/>
            <person name="Horton D.L."/>
            <person name="Alikhan N.F."/>
            <person name="Baker D."/>
            <person name="Gharbi K."/>
            <person name="Hall N."/>
            <person name="Watson M."/>
            <person name="Adriaenssens E.M."/>
            <person name="Foster-Nyarko E."/>
            <person name="Jarju S."/>
            <person name="Secka A."/>
            <person name="Antonio M."/>
            <person name="Oren A."/>
            <person name="Chaudhuri R.R."/>
            <person name="La Ragione R."/>
            <person name="Hildebrand F."/>
            <person name="Pallen M.J."/>
        </authorList>
    </citation>
    <scope>NUCLEOTIDE SEQUENCE</scope>
    <source>
        <strain evidence="6">ChiW25-3613</strain>
    </source>
</reference>